<dbReference type="SMART" id="SM01318">
    <property type="entry name" value="SVWC"/>
    <property type="match status" value="1"/>
</dbReference>
<reference evidence="5" key="1">
    <citation type="submission" date="2022-03" db="EMBL/GenBank/DDBJ databases">
        <authorList>
            <person name="Sayadi A."/>
        </authorList>
    </citation>
    <scope>NUCLEOTIDE SEQUENCE</scope>
</reference>
<evidence type="ECO:0000256" key="3">
    <source>
        <dbReference type="SAM" id="SignalP"/>
    </source>
</evidence>
<dbReference type="AlphaFoldDB" id="A0A9P0JRU7"/>
<feature type="signal peptide" evidence="3">
    <location>
        <begin position="1"/>
        <end position="19"/>
    </location>
</feature>
<evidence type="ECO:0000313" key="6">
    <source>
        <dbReference type="Proteomes" id="UP001152888"/>
    </source>
</evidence>
<name>A0A9P0JRU7_ACAOB</name>
<keyword evidence="3" id="KW-0732">Signal</keyword>
<evidence type="ECO:0000313" key="5">
    <source>
        <dbReference type="EMBL" id="CAH1959110.1"/>
    </source>
</evidence>
<evidence type="ECO:0000256" key="1">
    <source>
        <dbReference type="ARBA" id="ARBA00004613"/>
    </source>
</evidence>
<comment type="subcellular location">
    <subcellularLocation>
        <location evidence="1">Secreted</location>
    </subcellularLocation>
</comment>
<dbReference type="EMBL" id="CAKOFQ010006680">
    <property type="protein sequence ID" value="CAH1959110.1"/>
    <property type="molecule type" value="Genomic_DNA"/>
</dbReference>
<dbReference type="PANTHER" id="PTHR39957">
    <property type="entry name" value="AT09846P1-RELATED"/>
    <property type="match status" value="1"/>
</dbReference>
<keyword evidence="6" id="KW-1185">Reference proteome</keyword>
<evidence type="ECO:0000259" key="4">
    <source>
        <dbReference type="SMART" id="SM01318"/>
    </source>
</evidence>
<keyword evidence="2" id="KW-0964">Secreted</keyword>
<dbReference type="InterPro" id="IPR029277">
    <property type="entry name" value="SVWC_dom"/>
</dbReference>
<evidence type="ECO:0000256" key="2">
    <source>
        <dbReference type="ARBA" id="ARBA00022525"/>
    </source>
</evidence>
<dbReference type="Pfam" id="PF15430">
    <property type="entry name" value="SVWC"/>
    <property type="match status" value="1"/>
</dbReference>
<feature type="chain" id="PRO_5040377488" description="Single domain-containing protein" evidence="3">
    <location>
        <begin position="20"/>
        <end position="107"/>
    </location>
</feature>
<gene>
    <name evidence="5" type="ORF">ACAOBT_LOCUS3013</name>
</gene>
<sequence>MHVFVNLLFILATVYFCAAQNQIIPNDPEVNTDPKYHCFTKFLPEIGGLAKGQTLRMKDECKQVTCMANKDIEILGCGLVGVPQGCEAALGDLSKSHPDCCYTIKCE</sequence>
<dbReference type="PANTHER" id="PTHR39957:SF1">
    <property type="entry name" value="AT09846P1-RELATED"/>
    <property type="match status" value="1"/>
</dbReference>
<dbReference type="OrthoDB" id="8188202at2759"/>
<feature type="domain" description="Single" evidence="4">
    <location>
        <begin position="41"/>
        <end position="106"/>
    </location>
</feature>
<dbReference type="InterPro" id="IPR053308">
    <property type="entry name" value="Vago-like"/>
</dbReference>
<organism evidence="5 6">
    <name type="scientific">Acanthoscelides obtectus</name>
    <name type="common">Bean weevil</name>
    <name type="synonym">Bruchus obtectus</name>
    <dbReference type="NCBI Taxonomy" id="200917"/>
    <lineage>
        <taxon>Eukaryota</taxon>
        <taxon>Metazoa</taxon>
        <taxon>Ecdysozoa</taxon>
        <taxon>Arthropoda</taxon>
        <taxon>Hexapoda</taxon>
        <taxon>Insecta</taxon>
        <taxon>Pterygota</taxon>
        <taxon>Neoptera</taxon>
        <taxon>Endopterygota</taxon>
        <taxon>Coleoptera</taxon>
        <taxon>Polyphaga</taxon>
        <taxon>Cucujiformia</taxon>
        <taxon>Chrysomeloidea</taxon>
        <taxon>Chrysomelidae</taxon>
        <taxon>Bruchinae</taxon>
        <taxon>Bruchini</taxon>
        <taxon>Acanthoscelides</taxon>
    </lineage>
</organism>
<proteinExistence type="predicted"/>
<dbReference type="GO" id="GO:0005576">
    <property type="term" value="C:extracellular region"/>
    <property type="evidence" value="ECO:0007669"/>
    <property type="project" value="UniProtKB-SubCell"/>
</dbReference>
<protein>
    <recommendedName>
        <fullName evidence="4">Single domain-containing protein</fullName>
    </recommendedName>
</protein>
<dbReference type="Proteomes" id="UP001152888">
    <property type="component" value="Unassembled WGS sequence"/>
</dbReference>
<comment type="caution">
    <text evidence="5">The sequence shown here is derived from an EMBL/GenBank/DDBJ whole genome shotgun (WGS) entry which is preliminary data.</text>
</comment>
<accession>A0A9P0JRU7</accession>